<name>A0AAN6JQF8_9BASI</name>
<feature type="compositionally biased region" description="Polar residues" evidence="1">
    <location>
        <begin position="368"/>
        <end position="387"/>
    </location>
</feature>
<feature type="compositionally biased region" description="Low complexity" evidence="1">
    <location>
        <begin position="492"/>
        <end position="501"/>
    </location>
</feature>
<proteinExistence type="predicted"/>
<feature type="compositionally biased region" description="Low complexity" evidence="1">
    <location>
        <begin position="24"/>
        <end position="41"/>
    </location>
</feature>
<evidence type="ECO:0000313" key="4">
    <source>
        <dbReference type="Proteomes" id="UP001176521"/>
    </source>
</evidence>
<dbReference type="AlphaFoldDB" id="A0AAN6JQF8"/>
<feature type="region of interest" description="Disordered" evidence="1">
    <location>
        <begin position="141"/>
        <end position="204"/>
    </location>
</feature>
<protein>
    <recommendedName>
        <fullName evidence="2">BTB domain-containing protein</fullName>
    </recommendedName>
</protein>
<dbReference type="InterPro" id="IPR000210">
    <property type="entry name" value="BTB/POZ_dom"/>
</dbReference>
<dbReference type="PROSITE" id="PS50097">
    <property type="entry name" value="BTB"/>
    <property type="match status" value="1"/>
</dbReference>
<feature type="region of interest" description="Disordered" evidence="1">
    <location>
        <begin position="939"/>
        <end position="1044"/>
    </location>
</feature>
<feature type="region of interest" description="Disordered" evidence="1">
    <location>
        <begin position="1057"/>
        <end position="1125"/>
    </location>
</feature>
<feature type="region of interest" description="Disordered" evidence="1">
    <location>
        <begin position="362"/>
        <end position="396"/>
    </location>
</feature>
<feature type="compositionally biased region" description="Low complexity" evidence="1">
    <location>
        <begin position="141"/>
        <end position="161"/>
    </location>
</feature>
<dbReference type="PANTHER" id="PTHR24413">
    <property type="entry name" value="SPECKLE-TYPE POZ PROTEIN"/>
    <property type="match status" value="1"/>
</dbReference>
<evidence type="ECO:0000256" key="1">
    <source>
        <dbReference type="SAM" id="MobiDB-lite"/>
    </source>
</evidence>
<dbReference type="CDD" id="cd18186">
    <property type="entry name" value="BTB_POZ_ZBTB_KLHL-like"/>
    <property type="match status" value="1"/>
</dbReference>
<sequence>MLPSHPSALSSHTASAGAGGPSSLGGPATSAPSTSSAQLTAAQALAQQPFLSSHVSPSIFGGLYASSPEVARAAQPGSSSAAGSSNPNLISNAQASSSSSSSANNPSTRILSSANLSTPVPSSASSSATFLTGRSQAATSSSQTVAAASHSARAGPAGASHFAPLGGITSRHAQGGGGYQGGAGSGGSTGAQGSGSNTPIRAGVQPGVTLMPGLPLPLSFGLASNPNGSPRIPSSQHHTGIYTHNVYNPVGIFAAGAVAAGSSAQGLGQSSRASPTPRNMPIGGFPSTSTITPAMVGGVPGSTSSPNGLGTFQAWYRHPTSGLLPLLEVPSAFLSGGSANAGRPISHSRTGSTSALLRSSAALTSGTGRTSAAGQSSSANMSASEPHTPNPLHAGPILGGAMSEDTVVSFSWVIGELALLRDEVERSMPPGDEGRSVSAGAGRNPVWTTQPCFGDPKLPKWKLELVRTQRNRPSTDDDYLNSSSAAAAGMENMGMAGSGSEARSAPGTPGARSEGADTADTPRADATTVLSVYLTSLALEYLPSDALIPATIMIGLQPARTTLSRLQSRAGGWIWQEYSSFVFKREYEFFECHSLPTLSELLENDEVRAQDAVKLTVQIGCGPGIVGPETDVSEGFEFGEQHAQARGEGPNGTGSSNGLMLAPFPRLAPFQVPSAHYVSQTILDALEGLVDCARTGDVRIIVRERGLLIQPPQGPGMDAAMSDDGHSYGANAETERLQQQQQPYVIPYPVGSYFPIELAEAEQQQQQMQLELSGMLPAGSLSRGAPPSTSVVVRDRIIWAHSSVLRARSQYFADMIDGGFAEAQDATTNTTTTRAIKTFRIPDSEWATVYWLIRYLYLEEIEFADREDVRSAALDNEWMISAEGLFPSDASAYGDASGVGGGGGGADVLERSSHGLSRTASQPNWEWRTIGELLQEEEELRGGAGPGAQAQAQESTGSDVNVTTVDNPPVHAPTPPAAVASSSSSSSKLNVPSSPSGSWRGHPGTIYSSSHPPPKSHAQGESSSSSSGSAISSTHSLHSQFPSSSSIVSSSAAAAAAAEGAERGGGTGTSTASTTPVPHGTSSFSRSQPLDPNQPPTATANAAAASSAAAASPTFNDPHEHPAARAPPASALATYKLAHRYGQAGLAELAKAHIVETLTPQSAFPVLLATALYAGLHEAIKRYVYEHWEEVSHTEEFERCCDEVGAGEWGAEAGRSLRIFMQSLLSPARILLASPQR</sequence>
<feature type="region of interest" description="Disordered" evidence="1">
    <location>
        <begin position="426"/>
        <end position="451"/>
    </location>
</feature>
<comment type="caution">
    <text evidence="3">The sequence shown here is derived from an EMBL/GenBank/DDBJ whole genome shotgun (WGS) entry which is preliminary data.</text>
</comment>
<feature type="compositionally biased region" description="Low complexity" evidence="1">
    <location>
        <begin position="117"/>
        <end position="127"/>
    </location>
</feature>
<feature type="compositionally biased region" description="Low complexity" evidence="1">
    <location>
        <begin position="1096"/>
        <end position="1114"/>
    </location>
</feature>
<feature type="compositionally biased region" description="Low complexity" evidence="1">
    <location>
        <begin position="1016"/>
        <end position="1044"/>
    </location>
</feature>
<feature type="region of interest" description="Disordered" evidence="1">
    <location>
        <begin position="492"/>
        <end position="522"/>
    </location>
</feature>
<feature type="compositionally biased region" description="Gly residues" evidence="1">
    <location>
        <begin position="174"/>
        <end position="193"/>
    </location>
</feature>
<organism evidence="3 4">
    <name type="scientific">Tilletia horrida</name>
    <dbReference type="NCBI Taxonomy" id="155126"/>
    <lineage>
        <taxon>Eukaryota</taxon>
        <taxon>Fungi</taxon>
        <taxon>Dikarya</taxon>
        <taxon>Basidiomycota</taxon>
        <taxon>Ustilaginomycotina</taxon>
        <taxon>Exobasidiomycetes</taxon>
        <taxon>Tilletiales</taxon>
        <taxon>Tilletiaceae</taxon>
        <taxon>Tilletia</taxon>
    </lineage>
</organism>
<feature type="domain" description="BTB" evidence="2">
    <location>
        <begin position="787"/>
        <end position="865"/>
    </location>
</feature>
<keyword evidence="4" id="KW-1185">Reference proteome</keyword>
<feature type="region of interest" description="Disordered" evidence="1">
    <location>
        <begin position="1"/>
        <end position="41"/>
    </location>
</feature>
<dbReference type="Pfam" id="PF00651">
    <property type="entry name" value="BTB"/>
    <property type="match status" value="1"/>
</dbReference>
<feature type="compositionally biased region" description="Low complexity" evidence="1">
    <location>
        <begin position="7"/>
        <end position="16"/>
    </location>
</feature>
<feature type="compositionally biased region" description="Gly residues" evidence="1">
    <location>
        <begin position="897"/>
        <end position="906"/>
    </location>
</feature>
<dbReference type="SUPFAM" id="SSF54695">
    <property type="entry name" value="POZ domain"/>
    <property type="match status" value="1"/>
</dbReference>
<accession>A0AAN6JQF8</accession>
<feature type="region of interest" description="Disordered" evidence="1">
    <location>
        <begin position="74"/>
        <end position="127"/>
    </location>
</feature>
<evidence type="ECO:0000313" key="3">
    <source>
        <dbReference type="EMBL" id="KAK0529291.1"/>
    </source>
</evidence>
<dbReference type="Proteomes" id="UP001176521">
    <property type="component" value="Unassembled WGS sequence"/>
</dbReference>
<dbReference type="EMBL" id="JAPDMQ010000247">
    <property type="protein sequence ID" value="KAK0529291.1"/>
    <property type="molecule type" value="Genomic_DNA"/>
</dbReference>
<feature type="region of interest" description="Disordered" evidence="1">
    <location>
        <begin position="897"/>
        <end position="922"/>
    </location>
</feature>
<feature type="compositionally biased region" description="Low complexity" evidence="1">
    <location>
        <begin position="76"/>
        <end position="107"/>
    </location>
</feature>
<gene>
    <name evidence="3" type="ORF">OC842_004279</name>
</gene>
<dbReference type="InterPro" id="IPR011333">
    <property type="entry name" value="SKP1/BTB/POZ_sf"/>
</dbReference>
<feature type="compositionally biased region" description="Polar residues" evidence="1">
    <location>
        <begin position="954"/>
        <end position="966"/>
    </location>
</feature>
<feature type="compositionally biased region" description="Polar residues" evidence="1">
    <location>
        <begin position="1080"/>
        <end position="1091"/>
    </location>
</feature>
<reference evidence="3" key="1">
    <citation type="journal article" date="2023" name="PhytoFront">
        <title>Draft Genome Resources of Seven Strains of Tilletia horrida, Causal Agent of Kernel Smut of Rice.</title>
        <authorList>
            <person name="Khanal S."/>
            <person name="Antony Babu S."/>
            <person name="Zhou X.G."/>
        </authorList>
    </citation>
    <scope>NUCLEOTIDE SEQUENCE</scope>
    <source>
        <strain evidence="3">TX3</strain>
    </source>
</reference>
<feature type="compositionally biased region" description="Low complexity" evidence="1">
    <location>
        <begin position="977"/>
        <end position="998"/>
    </location>
</feature>
<dbReference type="Gene3D" id="3.30.710.10">
    <property type="entry name" value="Potassium Channel Kv1.1, Chain A"/>
    <property type="match status" value="1"/>
</dbReference>
<evidence type="ECO:0000259" key="2">
    <source>
        <dbReference type="PROSITE" id="PS50097"/>
    </source>
</evidence>